<comment type="caution">
    <text evidence="3">The sequence shown here is derived from an EMBL/GenBank/DDBJ whole genome shotgun (WGS) entry which is preliminary data.</text>
</comment>
<dbReference type="InterPro" id="IPR036234">
    <property type="entry name" value="SA_I/II_PAC_V_sf"/>
</dbReference>
<dbReference type="InterPro" id="IPR013574">
    <property type="entry name" value="Glucan-bd_C/Surface_Ag-I/II_V"/>
</dbReference>
<evidence type="ECO:0000256" key="1">
    <source>
        <dbReference type="SAM" id="Coils"/>
    </source>
</evidence>
<evidence type="ECO:0000259" key="2">
    <source>
        <dbReference type="Pfam" id="PF08363"/>
    </source>
</evidence>
<reference evidence="3 4" key="1">
    <citation type="submission" date="2016-05" db="EMBL/GenBank/DDBJ databases">
        <authorList>
            <person name="Lee J.-Y."/>
            <person name="Kim E.B."/>
            <person name="Choi Y.-J."/>
        </authorList>
    </citation>
    <scope>NUCLEOTIDE SEQUENCE [LARGE SCALE GENOMIC DNA]</scope>
    <source>
        <strain evidence="3 4">KLA006</strain>
    </source>
</reference>
<feature type="coiled-coil region" evidence="1">
    <location>
        <begin position="15"/>
        <end position="42"/>
    </location>
</feature>
<dbReference type="Proteomes" id="UP000218139">
    <property type="component" value="Unassembled WGS sequence"/>
</dbReference>
<name>A0A9X6S636_9LACO</name>
<keyword evidence="1" id="KW-0175">Coiled coil</keyword>
<dbReference type="Pfam" id="PF08363">
    <property type="entry name" value="GbpC"/>
    <property type="match status" value="1"/>
</dbReference>
<feature type="domain" description="Glucan-binding protein C/Surface antigen I/II V-domain" evidence="2">
    <location>
        <begin position="101"/>
        <end position="291"/>
    </location>
</feature>
<organism evidence="3 4">
    <name type="scientific">Ligilactobacillus salivarius</name>
    <dbReference type="NCBI Taxonomy" id="1624"/>
    <lineage>
        <taxon>Bacteria</taxon>
        <taxon>Bacillati</taxon>
        <taxon>Bacillota</taxon>
        <taxon>Bacilli</taxon>
        <taxon>Lactobacillales</taxon>
        <taxon>Lactobacillaceae</taxon>
        <taxon>Ligilactobacillus</taxon>
    </lineage>
</organism>
<evidence type="ECO:0000313" key="3">
    <source>
        <dbReference type="EMBL" id="PAY47778.1"/>
    </source>
</evidence>
<proteinExistence type="predicted"/>
<sequence length="337" mass="38130">MSYLLKLGYAKGCGSRLVNTQVQQYKQKLDEYQKTLNSDQINPDLIRQELILGNETDANISYKALRNDIKIGYDNNKDMAAMKDSKTSVTVDTDNTGNLTGNIIEVTYSNLSKSTYKGRKISKIVATYSDAIRGKQAPWNVRLRIMSNPFEGFWYWQTFEVKVDYKYYDENNNLINFDNDDSAWITAGSLNAGGMRREEVTLNSKGKVYSFSGSSVTIHDGNTLYSNKATDLPSYGHSWEEPDHDPQPYPWGTEDWDKGLDDPHAYFGAGIFKINGSNLNTTYRTTRANNLPENYPVWGTWATISTTIPKSNSGIVPPTVHYHHTNVALLLHQLKKC</sequence>
<dbReference type="AlphaFoldDB" id="A0A9X6S636"/>
<dbReference type="Gene3D" id="2.60.530.10">
    <property type="entry name" value="Major cell-surface adhesin PAc"/>
    <property type="match status" value="1"/>
</dbReference>
<protein>
    <recommendedName>
        <fullName evidence="2">Glucan-binding protein C/Surface antigen I/II V-domain domain-containing protein</fullName>
    </recommendedName>
</protein>
<dbReference type="EMBL" id="LXZO01000077">
    <property type="protein sequence ID" value="PAY47778.1"/>
    <property type="molecule type" value="Genomic_DNA"/>
</dbReference>
<accession>A0A9X6S636</accession>
<gene>
    <name evidence="3" type="ORF">A8C52_05800</name>
</gene>
<evidence type="ECO:0000313" key="4">
    <source>
        <dbReference type="Proteomes" id="UP000218139"/>
    </source>
</evidence>
<dbReference type="RefSeq" id="WP_225359107.1">
    <property type="nucleotide sequence ID" value="NZ_LXZG01000127.1"/>
</dbReference>
<dbReference type="SUPFAM" id="SSF74914">
    <property type="entry name" value="V-region of surface antigen I/II (SA I/II, PAC)"/>
    <property type="match status" value="1"/>
</dbReference>